<name>A0A6A4T806_SCOMX</name>
<evidence type="ECO:0000313" key="2">
    <source>
        <dbReference type="Proteomes" id="UP000438429"/>
    </source>
</evidence>
<reference evidence="1 2" key="1">
    <citation type="submission" date="2019-06" db="EMBL/GenBank/DDBJ databases">
        <title>Draft genomes of female and male turbot (Scophthalmus maximus).</title>
        <authorList>
            <person name="Xu H."/>
            <person name="Xu X.-W."/>
            <person name="Shao C."/>
            <person name="Chen S."/>
        </authorList>
    </citation>
    <scope>NUCLEOTIDE SEQUENCE [LARGE SCALE GENOMIC DNA]</scope>
    <source>
        <strain evidence="1">Ysfricsl-2016a</strain>
        <tissue evidence="1">Blood</tissue>
    </source>
</reference>
<evidence type="ECO:0000313" key="1">
    <source>
        <dbReference type="EMBL" id="KAF0041305.1"/>
    </source>
</evidence>
<accession>A0A6A4T806</accession>
<gene>
    <name evidence="1" type="ORF">F2P81_007203</name>
</gene>
<protein>
    <submittedName>
        <fullName evidence="1">Uncharacterized protein</fullName>
    </submittedName>
</protein>
<dbReference type="Proteomes" id="UP000438429">
    <property type="component" value="Unassembled WGS sequence"/>
</dbReference>
<dbReference type="EMBL" id="VEVO01000006">
    <property type="protein sequence ID" value="KAF0041305.1"/>
    <property type="molecule type" value="Genomic_DNA"/>
</dbReference>
<dbReference type="AlphaFoldDB" id="A0A6A4T806"/>
<comment type="caution">
    <text evidence="1">The sequence shown here is derived from an EMBL/GenBank/DDBJ whole genome shotgun (WGS) entry which is preliminary data.</text>
</comment>
<organism evidence="1 2">
    <name type="scientific">Scophthalmus maximus</name>
    <name type="common">Turbot</name>
    <name type="synonym">Psetta maxima</name>
    <dbReference type="NCBI Taxonomy" id="52904"/>
    <lineage>
        <taxon>Eukaryota</taxon>
        <taxon>Metazoa</taxon>
        <taxon>Chordata</taxon>
        <taxon>Craniata</taxon>
        <taxon>Vertebrata</taxon>
        <taxon>Euteleostomi</taxon>
        <taxon>Actinopterygii</taxon>
        <taxon>Neopterygii</taxon>
        <taxon>Teleostei</taxon>
        <taxon>Neoteleostei</taxon>
        <taxon>Acanthomorphata</taxon>
        <taxon>Carangaria</taxon>
        <taxon>Pleuronectiformes</taxon>
        <taxon>Pleuronectoidei</taxon>
        <taxon>Scophthalmidae</taxon>
        <taxon>Scophthalmus</taxon>
    </lineage>
</organism>
<proteinExistence type="predicted"/>
<sequence length="203" mass="22847">MCDLDPCPQLNLRVIENNTITGGQNVQRQEIIFSFPSCVCALLFVQLQQNNDFGFNHARAQTDTPGPEHFHLFSHKHLNLEQAICHNYSNETKTCVLQLASPVVDKGTVQQLKKCYGGERKQQSVMAEMRDAVVEKALTGLRAQTVTCQFDRNNDQHDNNYAVVQYRDVCDIDAMAQCQKQSLFVLHQGQTASHRPLIAATAE</sequence>